<dbReference type="EMBL" id="JACKZP010000050">
    <property type="protein sequence ID" value="MBC1303057.1"/>
    <property type="molecule type" value="Genomic_DNA"/>
</dbReference>
<protein>
    <recommendedName>
        <fullName evidence="3">Transposase</fullName>
    </recommendedName>
</protein>
<organism evidence="1 2">
    <name type="scientific">Trichormus variabilis N2B</name>
    <dbReference type="NCBI Taxonomy" id="2681315"/>
    <lineage>
        <taxon>Bacteria</taxon>
        <taxon>Bacillati</taxon>
        <taxon>Cyanobacteriota</taxon>
        <taxon>Cyanophyceae</taxon>
        <taxon>Nostocales</taxon>
        <taxon>Nostocaceae</taxon>
        <taxon>Trichormus</taxon>
    </lineage>
</organism>
<dbReference type="GeneID" id="58722769"/>
<reference evidence="1 2" key="1">
    <citation type="submission" date="2019-11" db="EMBL/GenBank/DDBJ databases">
        <title>Comparison of genomes from free-living endosymbiotic cyanobacteria isolated from Azolla.</title>
        <authorList>
            <person name="Thiel T."/>
            <person name="Pratte B."/>
        </authorList>
    </citation>
    <scope>NUCLEOTIDE SEQUENCE [LARGE SCALE GENOMIC DNA]</scope>
    <source>
        <strain evidence="1 2">N2B</strain>
    </source>
</reference>
<dbReference type="Proteomes" id="UP000570851">
    <property type="component" value="Unassembled WGS sequence"/>
</dbReference>
<evidence type="ECO:0000313" key="1">
    <source>
        <dbReference type="EMBL" id="MBC1303057.1"/>
    </source>
</evidence>
<evidence type="ECO:0000313" key="2">
    <source>
        <dbReference type="Proteomes" id="UP000570851"/>
    </source>
</evidence>
<evidence type="ECO:0008006" key="3">
    <source>
        <dbReference type="Google" id="ProtNLM"/>
    </source>
</evidence>
<proteinExistence type="predicted"/>
<gene>
    <name evidence="1" type="ORF">GNE12_14150</name>
</gene>
<keyword evidence="2" id="KW-1185">Reference proteome</keyword>
<name>A0ABR6S9G9_ANAVA</name>
<comment type="caution">
    <text evidence="1">The sequence shown here is derived from an EMBL/GenBank/DDBJ whole genome shotgun (WGS) entry which is preliminary data.</text>
</comment>
<accession>A0ABR6S9G9</accession>
<sequence length="51" mass="5698">MVVDDVADSRLLVKLLSSIAFVLYEAIRFIRSSETVTPEKSTLSFSEGFTK</sequence>
<dbReference type="RefSeq" id="WP_153228449.1">
    <property type="nucleotide sequence ID" value="NZ_JACKZP010000050.1"/>
</dbReference>